<dbReference type="RefSeq" id="XP_039117744.1">
    <property type="nucleotide sequence ID" value="XM_039261810.1"/>
</dbReference>
<feature type="repeat" description="PPR" evidence="2">
    <location>
        <begin position="246"/>
        <end position="280"/>
    </location>
</feature>
<feature type="compositionally biased region" description="Basic and acidic residues" evidence="3">
    <location>
        <begin position="1"/>
        <end position="16"/>
    </location>
</feature>
<evidence type="ECO:0000313" key="4">
    <source>
        <dbReference type="Proteomes" id="UP001515500"/>
    </source>
</evidence>
<dbReference type="Pfam" id="PF13041">
    <property type="entry name" value="PPR_2"/>
    <property type="match status" value="2"/>
</dbReference>
<dbReference type="Pfam" id="PF12854">
    <property type="entry name" value="PPR_1"/>
    <property type="match status" value="1"/>
</dbReference>
<proteinExistence type="predicted"/>
<evidence type="ECO:0000256" key="1">
    <source>
        <dbReference type="ARBA" id="ARBA00022737"/>
    </source>
</evidence>
<accession>A0AB40ASH1</accession>
<evidence type="ECO:0000256" key="3">
    <source>
        <dbReference type="SAM" id="MobiDB-lite"/>
    </source>
</evidence>
<dbReference type="PROSITE" id="PS51375">
    <property type="entry name" value="PPR"/>
    <property type="match status" value="4"/>
</dbReference>
<feature type="repeat" description="PPR" evidence="2">
    <location>
        <begin position="400"/>
        <end position="434"/>
    </location>
</feature>
<protein>
    <submittedName>
        <fullName evidence="5">LOW QUALITY PROTEIN: pentatricopeptide repeat-containing protein At1g77405-like</fullName>
    </submittedName>
</protein>
<dbReference type="Proteomes" id="UP001515500">
    <property type="component" value="Unplaced"/>
</dbReference>
<dbReference type="InterPro" id="IPR011990">
    <property type="entry name" value="TPR-like_helical_dom_sf"/>
</dbReference>
<dbReference type="InterPro" id="IPR051240">
    <property type="entry name" value="Mito_RNA-Proc/Resp"/>
</dbReference>
<keyword evidence="1" id="KW-0677">Repeat</keyword>
<dbReference type="GeneID" id="120253475"/>
<dbReference type="Gene3D" id="1.25.40.10">
    <property type="entry name" value="Tetratricopeptide repeat domain"/>
    <property type="match status" value="3"/>
</dbReference>
<gene>
    <name evidence="5" type="primary">LOC120253475</name>
</gene>
<keyword evidence="4" id="KW-1185">Reference proteome</keyword>
<evidence type="ECO:0000313" key="5">
    <source>
        <dbReference type="RefSeq" id="XP_039117744.1"/>
    </source>
</evidence>
<evidence type="ECO:0000256" key="2">
    <source>
        <dbReference type="PROSITE-ProRule" id="PRU00708"/>
    </source>
</evidence>
<dbReference type="Pfam" id="PF01535">
    <property type="entry name" value="PPR"/>
    <property type="match status" value="1"/>
</dbReference>
<dbReference type="PANTHER" id="PTHR47933">
    <property type="entry name" value="PENTATRICOPEPTIDE REPEAT-CONTAINING PROTEIN 1, MITOCHONDRIAL"/>
    <property type="match status" value="1"/>
</dbReference>
<feature type="repeat" description="PPR" evidence="2">
    <location>
        <begin position="211"/>
        <end position="245"/>
    </location>
</feature>
<reference evidence="5" key="1">
    <citation type="submission" date="2025-08" db="UniProtKB">
        <authorList>
            <consortium name="RefSeq"/>
        </authorList>
    </citation>
    <scope>IDENTIFICATION</scope>
</reference>
<dbReference type="AlphaFoldDB" id="A0AB40ASH1"/>
<feature type="region of interest" description="Disordered" evidence="3">
    <location>
        <begin position="1"/>
        <end position="26"/>
    </location>
</feature>
<dbReference type="NCBIfam" id="TIGR00756">
    <property type="entry name" value="PPR"/>
    <property type="match status" value="5"/>
</dbReference>
<name>A0AB40ASH1_DIOCR</name>
<dbReference type="PANTHER" id="PTHR47933:SF76">
    <property type="entry name" value="PENTACOTRIPEPTIDE-REPEAT REGION OF PRORP DOMAIN-CONTAINING PROTEIN"/>
    <property type="match status" value="1"/>
</dbReference>
<sequence length="484" mass="55135">MRNRELRLCDHRDRESGTGGLDEEDRKSQALDVRELYLQLAAMDPITIDASFANEHSSPLGIANKLDDDDGNIRHTVLQVMAAMLQLRPFSTSLSPPHASLATTNSILSILAAIPSFFFLATRSIGRQPTTRHRSPLKPRPLRLHTLAVHRDPSRIHLGVSQALAFYSWVESHCGFIHNESTCRAMCRILAKSNNLRILWRFLRSNQTLVTTTTITSIIKVLGDEGLAKEALAAFYRMKQLHCKPDVIAYNTLISALCRIGDFKNARSLLEQMELPGARCSPDTCTYTILIGYYCRRSMETGCRKAIRRRIWEANHMFRRMLFKGFVPDVVTYNCLINGLCKSYRIERALEVFDEMLQRGCVPNRVTYNSFIRYYSVVNEVDKGVEMMRAMVARKHGVPMSSSYTPIIHSLCEAGRVEEARDFLVEMVQFGSVPREYTYKLVCDALSRLGVDGFGADLRRRIEDGIDARFRSVMRVKPIMQRPK</sequence>
<feature type="repeat" description="PPR" evidence="2">
    <location>
        <begin position="329"/>
        <end position="363"/>
    </location>
</feature>
<organism evidence="4 5">
    <name type="scientific">Dioscorea cayennensis subsp. rotundata</name>
    <name type="common">White Guinea yam</name>
    <name type="synonym">Dioscorea rotundata</name>
    <dbReference type="NCBI Taxonomy" id="55577"/>
    <lineage>
        <taxon>Eukaryota</taxon>
        <taxon>Viridiplantae</taxon>
        <taxon>Streptophyta</taxon>
        <taxon>Embryophyta</taxon>
        <taxon>Tracheophyta</taxon>
        <taxon>Spermatophyta</taxon>
        <taxon>Magnoliopsida</taxon>
        <taxon>Liliopsida</taxon>
        <taxon>Dioscoreales</taxon>
        <taxon>Dioscoreaceae</taxon>
        <taxon>Dioscorea</taxon>
    </lineage>
</organism>
<dbReference type="GO" id="GO:0003729">
    <property type="term" value="F:mRNA binding"/>
    <property type="evidence" value="ECO:0007669"/>
    <property type="project" value="TreeGrafter"/>
</dbReference>
<dbReference type="InterPro" id="IPR002885">
    <property type="entry name" value="PPR_rpt"/>
</dbReference>